<evidence type="ECO:0000256" key="1">
    <source>
        <dbReference type="SAM" id="MobiDB-lite"/>
    </source>
</evidence>
<protein>
    <submittedName>
        <fullName evidence="3">Sulfite oxidase-like oxidoreductase</fullName>
    </submittedName>
</protein>
<dbReference type="InterPro" id="IPR000572">
    <property type="entry name" value="OxRdtase_Mopterin-bd_dom"/>
</dbReference>
<dbReference type="Proteomes" id="UP000028058">
    <property type="component" value="Unassembled WGS sequence"/>
</dbReference>
<evidence type="ECO:0000259" key="2">
    <source>
        <dbReference type="Pfam" id="PF00174"/>
    </source>
</evidence>
<evidence type="ECO:0000313" key="4">
    <source>
        <dbReference type="Proteomes" id="UP000028058"/>
    </source>
</evidence>
<gene>
    <name evidence="3" type="ORF">SFRA_002920</name>
</gene>
<feature type="domain" description="Oxidoreductase molybdopterin-binding" evidence="2">
    <location>
        <begin position="30"/>
        <end position="179"/>
    </location>
</feature>
<dbReference type="InterPro" id="IPR036374">
    <property type="entry name" value="OxRdtase_Mopterin-bd_sf"/>
</dbReference>
<keyword evidence="4" id="KW-1185">Reference proteome</keyword>
<dbReference type="CDD" id="cd02109">
    <property type="entry name" value="arch_bact_SO_family_Moco"/>
    <property type="match status" value="1"/>
</dbReference>
<evidence type="ECO:0000313" key="3">
    <source>
        <dbReference type="EMBL" id="RKM99517.1"/>
    </source>
</evidence>
<proteinExistence type="predicted"/>
<dbReference type="EMBL" id="JNAD02000001">
    <property type="protein sequence ID" value="RKM99517.1"/>
    <property type="molecule type" value="Genomic_DNA"/>
</dbReference>
<dbReference type="RefSeq" id="WP_043469127.1">
    <property type="nucleotide sequence ID" value="NZ_CP134822.1"/>
</dbReference>
<dbReference type="Pfam" id="PF00174">
    <property type="entry name" value="Oxidored_molyb"/>
    <property type="match status" value="1"/>
</dbReference>
<reference evidence="3 4" key="1">
    <citation type="journal article" date="2014" name="Genome Announc.">
        <title>Draft Genome Sequence of Streptomyces fradiae ATCC 19609, a Strain Highly Sensitive to Antibiotics.</title>
        <authorList>
            <person name="Bekker O.B."/>
            <person name="Klimina K.M."/>
            <person name="Vatlin A.A."/>
            <person name="Zakharevich N.V."/>
            <person name="Kasianov A.S."/>
            <person name="Danilenko V.N."/>
        </authorList>
    </citation>
    <scope>NUCLEOTIDE SEQUENCE [LARGE SCALE GENOMIC DNA]</scope>
    <source>
        <strain evidence="3 4">ATCC 19609</strain>
    </source>
</reference>
<sequence length="208" mass="23781">MGQPESREGEQSVLPPGQRLQRGWPVTHYGPVPKFRPERWEFRVFGALADPAGRDRWNHEEFSALPYTTVTADLHCVTKFSMTNAEWGGVAARTLLGLAPPAPAVTHVMAWAEYGYSANMRLSDFASERTILATHKDGELLTAEHGFPVRLIVPHLYGWKGPKWLRGIEYMTTDRRGFWEERGYHNLGDPWREQRYSYQEEPGEGPEL</sequence>
<dbReference type="PANTHER" id="PTHR43032:SF4">
    <property type="entry name" value="OXIDOREDUCTASE MOLYBDOPTERIN-BINDING DOMAIN-CONTAINING PROTEIN"/>
    <property type="match status" value="1"/>
</dbReference>
<feature type="region of interest" description="Disordered" evidence="1">
    <location>
        <begin position="1"/>
        <end position="25"/>
    </location>
</feature>
<name>A0A3R7G3E0_9ACTN</name>
<dbReference type="Gene3D" id="3.90.420.10">
    <property type="entry name" value="Oxidoreductase, molybdopterin-binding domain"/>
    <property type="match status" value="1"/>
</dbReference>
<feature type="compositionally biased region" description="Basic and acidic residues" evidence="1">
    <location>
        <begin position="1"/>
        <end position="10"/>
    </location>
</feature>
<dbReference type="AlphaFoldDB" id="A0A3R7G3E0"/>
<dbReference type="PANTHER" id="PTHR43032">
    <property type="entry name" value="PROTEIN-METHIONINE-SULFOXIDE REDUCTASE"/>
    <property type="match status" value="1"/>
</dbReference>
<dbReference type="OrthoDB" id="9795587at2"/>
<accession>A0A3R7G3E0</accession>
<dbReference type="SUPFAM" id="SSF56524">
    <property type="entry name" value="Oxidoreductase molybdopterin-binding domain"/>
    <property type="match status" value="1"/>
</dbReference>
<comment type="caution">
    <text evidence="3">The sequence shown here is derived from an EMBL/GenBank/DDBJ whole genome shotgun (WGS) entry which is preliminary data.</text>
</comment>
<organism evidence="3 4">
    <name type="scientific">Streptomyces xinghaiensis</name>
    <dbReference type="NCBI Taxonomy" id="1038928"/>
    <lineage>
        <taxon>Bacteria</taxon>
        <taxon>Bacillati</taxon>
        <taxon>Actinomycetota</taxon>
        <taxon>Actinomycetes</taxon>
        <taxon>Kitasatosporales</taxon>
        <taxon>Streptomycetaceae</taxon>
        <taxon>Streptomyces</taxon>
    </lineage>
</organism>